<dbReference type="CDD" id="cd02440">
    <property type="entry name" value="AdoMet_MTases"/>
    <property type="match status" value="1"/>
</dbReference>
<evidence type="ECO:0000313" key="2">
    <source>
        <dbReference type="EMBL" id="KAJ8993334.1"/>
    </source>
</evidence>
<dbReference type="PANTHER" id="PTHR43591">
    <property type="entry name" value="METHYLTRANSFERASE"/>
    <property type="match status" value="1"/>
</dbReference>
<evidence type="ECO:0000313" key="3">
    <source>
        <dbReference type="Proteomes" id="UP001161757"/>
    </source>
</evidence>
<accession>A0AAN6EYN4</accession>
<reference evidence="2" key="1">
    <citation type="submission" date="2023-01" db="EMBL/GenBank/DDBJ databases">
        <title>Exophiala dermititidis isolated from Cystic Fibrosis Patient.</title>
        <authorList>
            <person name="Kurbessoian T."/>
            <person name="Crocker A."/>
            <person name="Murante D."/>
            <person name="Hogan D.A."/>
            <person name="Stajich J.E."/>
        </authorList>
    </citation>
    <scope>NUCLEOTIDE SEQUENCE</scope>
    <source>
        <strain evidence="2">Ex8</strain>
    </source>
</reference>
<dbReference type="GO" id="GO:0008757">
    <property type="term" value="F:S-adenosylmethionine-dependent methyltransferase activity"/>
    <property type="evidence" value="ECO:0007669"/>
    <property type="project" value="InterPro"/>
</dbReference>
<proteinExistence type="predicted"/>
<evidence type="ECO:0000259" key="1">
    <source>
        <dbReference type="Pfam" id="PF08241"/>
    </source>
</evidence>
<dbReference type="PANTHER" id="PTHR43591:SF24">
    <property type="entry name" value="2-METHOXY-6-POLYPRENYL-1,4-BENZOQUINOL METHYLASE, MITOCHONDRIAL"/>
    <property type="match status" value="1"/>
</dbReference>
<protein>
    <recommendedName>
        <fullName evidence="1">Methyltransferase type 11 domain-containing protein</fullName>
    </recommendedName>
</protein>
<dbReference type="Pfam" id="PF08241">
    <property type="entry name" value="Methyltransf_11"/>
    <property type="match status" value="1"/>
</dbReference>
<dbReference type="Gene3D" id="3.40.50.150">
    <property type="entry name" value="Vaccinia Virus protein VP39"/>
    <property type="match status" value="1"/>
</dbReference>
<dbReference type="EMBL" id="JAJGCB010000004">
    <property type="protein sequence ID" value="KAJ8993334.1"/>
    <property type="molecule type" value="Genomic_DNA"/>
</dbReference>
<dbReference type="AlphaFoldDB" id="A0AAN6EYN4"/>
<feature type="domain" description="Methyltransferase type 11" evidence="1">
    <location>
        <begin position="88"/>
        <end position="189"/>
    </location>
</feature>
<organism evidence="2 3">
    <name type="scientific">Exophiala dermatitidis</name>
    <name type="common">Black yeast-like fungus</name>
    <name type="synonym">Wangiella dermatitidis</name>
    <dbReference type="NCBI Taxonomy" id="5970"/>
    <lineage>
        <taxon>Eukaryota</taxon>
        <taxon>Fungi</taxon>
        <taxon>Dikarya</taxon>
        <taxon>Ascomycota</taxon>
        <taxon>Pezizomycotina</taxon>
        <taxon>Eurotiomycetes</taxon>
        <taxon>Chaetothyriomycetidae</taxon>
        <taxon>Chaetothyriales</taxon>
        <taxon>Herpotrichiellaceae</taxon>
        <taxon>Exophiala</taxon>
    </lineage>
</organism>
<dbReference type="InterPro" id="IPR013216">
    <property type="entry name" value="Methyltransf_11"/>
</dbReference>
<comment type="caution">
    <text evidence="2">The sequence shown here is derived from an EMBL/GenBank/DDBJ whole genome shotgun (WGS) entry which is preliminary data.</text>
</comment>
<name>A0AAN6EYN4_EXODE</name>
<dbReference type="Proteomes" id="UP001161757">
    <property type="component" value="Unassembled WGS sequence"/>
</dbReference>
<dbReference type="SUPFAM" id="SSF53335">
    <property type="entry name" value="S-adenosyl-L-methionine-dependent methyltransferases"/>
    <property type="match status" value="1"/>
</dbReference>
<sequence length="332" mass="35939">MAPTPAPTEPEAVQGQSQPIYTQGHSAPVLASHLSRTVSNSAAFLLPYLYPCRGSTSSTSTAPDDSVSARAEVRPAAASELEDTFTIVDLGCGPGTITAGFCDYLPSPTPHRRSKVIGIDASAQVIKQARQKFPESEYPSLSFVVGDISADRLPFDDDSVDVVYTHQTLLHVSNPELVLREVYRILKPGHGHDRGGILAMREAVGMTFQPESAGTNQYISCLDRAVRATGASGFLAGRSLHLWATRAGFSRDKMQVGAGAQCYAGPGPDSEAAWWAGVHVARLEGEIGEKWLGMQVVETQEEIKQMKRALREWGDRDDAWAAVWQGEVLCWK</sequence>
<dbReference type="InterPro" id="IPR029063">
    <property type="entry name" value="SAM-dependent_MTases_sf"/>
</dbReference>
<gene>
    <name evidence="2" type="ORF">HRR80_003358</name>
</gene>